<keyword evidence="1" id="KW-0812">Transmembrane</keyword>
<gene>
    <name evidence="2" type="ORF">I3J27_21575</name>
</gene>
<keyword evidence="3" id="KW-1185">Reference proteome</keyword>
<dbReference type="RefSeq" id="WP_270160449.1">
    <property type="nucleotide sequence ID" value="NZ_CP089391.1"/>
</dbReference>
<evidence type="ECO:0000313" key="2">
    <source>
        <dbReference type="EMBL" id="WBL75626.1"/>
    </source>
</evidence>
<dbReference type="EMBL" id="CP089391">
    <property type="protein sequence ID" value="WBL75626.1"/>
    <property type="molecule type" value="Genomic_DNA"/>
</dbReference>
<sequence length="55" mass="6046">MTDLAARVADPDDLRFLVMFAAVLMVGAGLAVAAGAQPFLHRIDRGFGFRWVKRQ</sequence>
<name>A0ABY7MDK0_9BRAD</name>
<keyword evidence="1" id="KW-1133">Transmembrane helix</keyword>
<evidence type="ECO:0000313" key="3">
    <source>
        <dbReference type="Proteomes" id="UP001179614"/>
    </source>
</evidence>
<protein>
    <submittedName>
        <fullName evidence="2">Uncharacterized protein</fullName>
    </submittedName>
</protein>
<proteinExistence type="predicted"/>
<keyword evidence="1" id="KW-0472">Membrane</keyword>
<evidence type="ECO:0000256" key="1">
    <source>
        <dbReference type="SAM" id="Phobius"/>
    </source>
</evidence>
<accession>A0ABY7MDK0</accession>
<reference evidence="2" key="1">
    <citation type="submission" date="2021-12" db="EMBL/GenBank/DDBJ databases">
        <title>Bradyrhizobium xenonodulans sp. nov.</title>
        <authorList>
            <person name="Claassens R."/>
            <person name="Venter S.N."/>
            <person name="Beukes C.W."/>
            <person name="Stepkowski T."/>
            <person name="Steenkamp E.T."/>
        </authorList>
    </citation>
    <scope>NUCLEOTIDE SEQUENCE</scope>
    <source>
        <strain evidence="2">14AB</strain>
    </source>
</reference>
<organism evidence="2 3">
    <name type="scientific">Bradyrhizobium xenonodulans</name>
    <dbReference type="NCBI Taxonomy" id="2736875"/>
    <lineage>
        <taxon>Bacteria</taxon>
        <taxon>Pseudomonadati</taxon>
        <taxon>Pseudomonadota</taxon>
        <taxon>Alphaproteobacteria</taxon>
        <taxon>Hyphomicrobiales</taxon>
        <taxon>Nitrobacteraceae</taxon>
        <taxon>Bradyrhizobium</taxon>
    </lineage>
</organism>
<feature type="transmembrane region" description="Helical" evidence="1">
    <location>
        <begin position="16"/>
        <end position="40"/>
    </location>
</feature>
<dbReference type="Proteomes" id="UP001179614">
    <property type="component" value="Chromosome"/>
</dbReference>